<keyword evidence="2" id="KW-1185">Reference proteome</keyword>
<dbReference type="Proteomes" id="UP000637074">
    <property type="component" value="Unassembled WGS sequence"/>
</dbReference>
<sequence length="63" mass="7213">MSQVPMGLWTLSWDGGEANSSRIILMIQLYLISLPDRGEIVYQSHLVVHTNEKHRNKKVPILV</sequence>
<comment type="caution">
    <text evidence="1">The sequence shown here is derived from an EMBL/GenBank/DDBJ whole genome shotgun (WGS) entry which is preliminary data.</text>
</comment>
<accession>A0ABQ3N850</accession>
<name>A0ABQ3N850_9BACI</name>
<evidence type="ECO:0000313" key="2">
    <source>
        <dbReference type="Proteomes" id="UP000637074"/>
    </source>
</evidence>
<evidence type="ECO:0000313" key="1">
    <source>
        <dbReference type="EMBL" id="GHH99687.1"/>
    </source>
</evidence>
<protein>
    <submittedName>
        <fullName evidence="1">Uncharacterized protein</fullName>
    </submittedName>
</protein>
<gene>
    <name evidence="1" type="ORF">AM1BK_32300</name>
</gene>
<proteinExistence type="predicted"/>
<dbReference type="EMBL" id="BNDS01000014">
    <property type="protein sequence ID" value="GHH99687.1"/>
    <property type="molecule type" value="Genomic_DNA"/>
</dbReference>
<reference evidence="1 2" key="1">
    <citation type="journal article" date="2022" name="Int. J. Syst. Evol. Microbiol.">
        <title>Neobacillus kokaensis sp. nov., isolated from soil.</title>
        <authorList>
            <person name="Yuki K."/>
            <person name="Matsubara H."/>
            <person name="Yamaguchi S."/>
        </authorList>
    </citation>
    <scope>NUCLEOTIDE SEQUENCE [LARGE SCALE GENOMIC DNA]</scope>
    <source>
        <strain evidence="1 2">LOB 377</strain>
    </source>
</reference>
<organism evidence="1 2">
    <name type="scientific">Neobacillus kokaensis</name>
    <dbReference type="NCBI Taxonomy" id="2759023"/>
    <lineage>
        <taxon>Bacteria</taxon>
        <taxon>Bacillati</taxon>
        <taxon>Bacillota</taxon>
        <taxon>Bacilli</taxon>
        <taxon>Bacillales</taxon>
        <taxon>Bacillaceae</taxon>
        <taxon>Neobacillus</taxon>
    </lineage>
</organism>